<evidence type="ECO:0000256" key="6">
    <source>
        <dbReference type="ARBA" id="ARBA00022908"/>
    </source>
</evidence>
<dbReference type="NCBIfam" id="NF040815">
    <property type="entry name" value="recomb_XerA_Arch"/>
    <property type="match status" value="1"/>
</dbReference>
<accession>A0ABS0LPV1</accession>
<dbReference type="InterPro" id="IPR004107">
    <property type="entry name" value="Integrase_SAM-like_N"/>
</dbReference>
<keyword evidence="5 10" id="KW-0159">Chromosome partition</keyword>
<evidence type="ECO:0000256" key="3">
    <source>
        <dbReference type="ARBA" id="ARBA00022490"/>
    </source>
</evidence>
<gene>
    <name evidence="10 14" type="primary">xerC</name>
    <name evidence="14" type="ORF">HZY91_00355</name>
</gene>
<keyword evidence="3 10" id="KW-0963">Cytoplasm</keyword>
<evidence type="ECO:0000256" key="7">
    <source>
        <dbReference type="ARBA" id="ARBA00023125"/>
    </source>
</evidence>
<dbReference type="NCBIfam" id="TIGR02224">
    <property type="entry name" value="recomb_XerC"/>
    <property type="match status" value="1"/>
</dbReference>
<dbReference type="SUPFAM" id="SSF56349">
    <property type="entry name" value="DNA breaking-rejoining enzymes"/>
    <property type="match status" value="1"/>
</dbReference>
<proteinExistence type="inferred from homology"/>
<dbReference type="Pfam" id="PF02899">
    <property type="entry name" value="Phage_int_SAM_1"/>
    <property type="match status" value="1"/>
</dbReference>
<dbReference type="HAMAP" id="MF_01808">
    <property type="entry name" value="Recomb_XerC_XerD"/>
    <property type="match status" value="1"/>
</dbReference>
<evidence type="ECO:0000259" key="13">
    <source>
        <dbReference type="PROSITE" id="PS51900"/>
    </source>
</evidence>
<keyword evidence="7 10" id="KW-0238">DNA-binding</keyword>
<dbReference type="InterPro" id="IPR023009">
    <property type="entry name" value="Tyrosine_recombinase_XerC/XerD"/>
</dbReference>
<dbReference type="PROSITE" id="PS51900">
    <property type="entry name" value="CB"/>
    <property type="match status" value="1"/>
</dbReference>
<feature type="active site" evidence="10">
    <location>
        <position position="251"/>
    </location>
</feature>
<keyword evidence="9 10" id="KW-0131">Cell cycle</keyword>
<feature type="domain" description="Core-binding (CB)" evidence="13">
    <location>
        <begin position="1"/>
        <end position="85"/>
    </location>
</feature>
<name>A0ABS0LPV1_9LACT</name>
<keyword evidence="8 10" id="KW-0233">DNA recombination</keyword>
<dbReference type="CDD" id="cd00798">
    <property type="entry name" value="INT_XerDC_C"/>
    <property type="match status" value="1"/>
</dbReference>
<comment type="similarity">
    <text evidence="2 10">Belongs to the 'phage' integrase family. XerC subfamily.</text>
</comment>
<keyword evidence="4 10" id="KW-0132">Cell division</keyword>
<comment type="caution">
    <text evidence="14">The sequence shown here is derived from an EMBL/GenBank/DDBJ whole genome shotgun (WGS) entry which is preliminary data.</text>
</comment>
<reference evidence="14 15" key="1">
    <citation type="submission" date="2020-07" db="EMBL/GenBank/DDBJ databases">
        <title>Facklamia lactis sp. nov., isolated from raw milk.</title>
        <authorList>
            <person name="Doll E.V."/>
            <person name="Huptas C."/>
            <person name="Staib L."/>
            <person name="Wenning M."/>
            <person name="Scherer S."/>
        </authorList>
    </citation>
    <scope>NUCLEOTIDE SEQUENCE [LARGE SCALE GENOMIC DNA]</scope>
    <source>
        <strain evidence="14 15">DSM 111018</strain>
    </source>
</reference>
<comment type="subunit">
    <text evidence="10">Forms a cyclic heterotetrameric complex composed of two molecules of XerC and two molecules of XerD.</text>
</comment>
<dbReference type="InterPro" id="IPR044068">
    <property type="entry name" value="CB"/>
</dbReference>
<evidence type="ECO:0000256" key="8">
    <source>
        <dbReference type="ARBA" id="ARBA00023172"/>
    </source>
</evidence>
<feature type="active site" evidence="10">
    <location>
        <position position="171"/>
    </location>
</feature>
<evidence type="ECO:0000256" key="5">
    <source>
        <dbReference type="ARBA" id="ARBA00022829"/>
    </source>
</evidence>
<keyword evidence="6 10" id="KW-0229">DNA integration</keyword>
<dbReference type="Pfam" id="PF00589">
    <property type="entry name" value="Phage_integrase"/>
    <property type="match status" value="1"/>
</dbReference>
<protein>
    <recommendedName>
        <fullName evidence="10 11">Tyrosine recombinase XerC</fullName>
    </recommendedName>
</protein>
<dbReference type="InterPro" id="IPR011931">
    <property type="entry name" value="Recomb_XerC"/>
</dbReference>
<dbReference type="PANTHER" id="PTHR30349">
    <property type="entry name" value="PHAGE INTEGRASE-RELATED"/>
    <property type="match status" value="1"/>
</dbReference>
<feature type="active site" description="O-(3'-phospho-DNA)-tyrosine intermediate" evidence="10">
    <location>
        <position position="283"/>
    </location>
</feature>
<comment type="function">
    <text evidence="10">Site-specific tyrosine recombinase, which acts by catalyzing the cutting and rejoining of the recombining DNA molecules. The XerC-XerD complex is essential to convert dimers of the bacterial chromosome into monomers to permit their segregation at cell division. It also contributes to the segregational stability of plasmids.</text>
</comment>
<dbReference type="RefSeq" id="WP_197113391.1">
    <property type="nucleotide sequence ID" value="NZ_JACBXQ010000001.1"/>
</dbReference>
<feature type="active site" evidence="10">
    <location>
        <position position="248"/>
    </location>
</feature>
<dbReference type="Proteomes" id="UP000721415">
    <property type="component" value="Unassembled WGS sequence"/>
</dbReference>
<evidence type="ECO:0000256" key="11">
    <source>
        <dbReference type="NCBIfam" id="TIGR02224"/>
    </source>
</evidence>
<feature type="domain" description="Tyr recombinase" evidence="12">
    <location>
        <begin position="106"/>
        <end position="296"/>
    </location>
</feature>
<dbReference type="NCBIfam" id="NF001399">
    <property type="entry name" value="PRK00283.1"/>
    <property type="match status" value="1"/>
</dbReference>
<dbReference type="Gene3D" id="1.10.150.130">
    <property type="match status" value="1"/>
</dbReference>
<evidence type="ECO:0000313" key="15">
    <source>
        <dbReference type="Proteomes" id="UP000721415"/>
    </source>
</evidence>
<evidence type="ECO:0000256" key="10">
    <source>
        <dbReference type="HAMAP-Rule" id="MF_01808"/>
    </source>
</evidence>
<evidence type="ECO:0000313" key="14">
    <source>
        <dbReference type="EMBL" id="MBG9985339.1"/>
    </source>
</evidence>
<dbReference type="InterPro" id="IPR013762">
    <property type="entry name" value="Integrase-like_cat_sf"/>
</dbReference>
<evidence type="ECO:0000256" key="1">
    <source>
        <dbReference type="ARBA" id="ARBA00004496"/>
    </source>
</evidence>
<evidence type="ECO:0000256" key="4">
    <source>
        <dbReference type="ARBA" id="ARBA00022618"/>
    </source>
</evidence>
<dbReference type="PROSITE" id="PS51898">
    <property type="entry name" value="TYR_RECOMBINASE"/>
    <property type="match status" value="1"/>
</dbReference>
<dbReference type="EMBL" id="JACBXQ010000001">
    <property type="protein sequence ID" value="MBG9985339.1"/>
    <property type="molecule type" value="Genomic_DNA"/>
</dbReference>
<evidence type="ECO:0000256" key="2">
    <source>
        <dbReference type="ARBA" id="ARBA00006657"/>
    </source>
</evidence>
<evidence type="ECO:0000259" key="12">
    <source>
        <dbReference type="PROSITE" id="PS51898"/>
    </source>
</evidence>
<organism evidence="14 15">
    <name type="scientific">Facklamia lactis</name>
    <dbReference type="NCBI Taxonomy" id="2749967"/>
    <lineage>
        <taxon>Bacteria</taxon>
        <taxon>Bacillati</taxon>
        <taxon>Bacillota</taxon>
        <taxon>Bacilli</taxon>
        <taxon>Lactobacillales</taxon>
        <taxon>Aerococcaceae</taxon>
        <taxon>Facklamia</taxon>
    </lineage>
</organism>
<feature type="active site" evidence="10">
    <location>
        <position position="274"/>
    </location>
</feature>
<dbReference type="PANTHER" id="PTHR30349:SF77">
    <property type="entry name" value="TYROSINE RECOMBINASE XERC"/>
    <property type="match status" value="1"/>
</dbReference>
<comment type="subcellular location">
    <subcellularLocation>
        <location evidence="1 10">Cytoplasm</location>
    </subcellularLocation>
</comment>
<dbReference type="InterPro" id="IPR002104">
    <property type="entry name" value="Integrase_catalytic"/>
</dbReference>
<dbReference type="InterPro" id="IPR010998">
    <property type="entry name" value="Integrase_recombinase_N"/>
</dbReference>
<sequence length="309" mass="36352">MKKEIQCFLNYLSNERRYSDNTIKAYQRDLNEMEEFMDQSGSSKLEELEYRDMRLYLAYLNEKQLSSSSIARKLSSLRSFFQYSIRQSWIDQDPMELISYKAKKQHLPDFLYENEMEKLIKAAEKDDHRYHYRNLAIIELMYATGIRVSECCDLTISQVDFSVQIIRVKGKGNKERIIPFGDPAAQAVKNYLEIERPQLSILSPMMQSPGYDRLFLSDKGIPIKPDQIRTILNTLVRKHQLNLEIHPHKLRHSYATHLLNNGADMRSVQELLGHENLSSTQIYTHITGDQMRKAYLNAHPRARRQSREE</sequence>
<dbReference type="InterPro" id="IPR011010">
    <property type="entry name" value="DNA_brk_join_enz"/>
</dbReference>
<feature type="active site" evidence="10">
    <location>
        <position position="147"/>
    </location>
</feature>
<evidence type="ECO:0000256" key="9">
    <source>
        <dbReference type="ARBA" id="ARBA00023306"/>
    </source>
</evidence>
<keyword evidence="15" id="KW-1185">Reference proteome</keyword>
<dbReference type="InterPro" id="IPR050090">
    <property type="entry name" value="Tyrosine_recombinase_XerCD"/>
</dbReference>
<dbReference type="Gene3D" id="1.10.443.10">
    <property type="entry name" value="Intergrase catalytic core"/>
    <property type="match status" value="1"/>
</dbReference>